<name>A0A6N3FHK8_CLOBU</name>
<dbReference type="InterPro" id="IPR018989">
    <property type="entry name" value="DUF2001"/>
</dbReference>
<proteinExistence type="predicted"/>
<reference evidence="1" key="1">
    <citation type="submission" date="2019-11" db="EMBL/GenBank/DDBJ databases">
        <authorList>
            <person name="Feng L."/>
        </authorList>
    </citation>
    <scope>NUCLEOTIDE SEQUENCE</scope>
    <source>
        <strain evidence="1">CButyricumLFYP62</strain>
    </source>
</reference>
<organism evidence="1">
    <name type="scientific">Clostridium butyricum</name>
    <dbReference type="NCBI Taxonomy" id="1492"/>
    <lineage>
        <taxon>Bacteria</taxon>
        <taxon>Bacillati</taxon>
        <taxon>Bacillota</taxon>
        <taxon>Clostridia</taxon>
        <taxon>Eubacteriales</taxon>
        <taxon>Clostridiaceae</taxon>
        <taxon>Clostridium</taxon>
    </lineage>
</organism>
<sequence length="144" mass="16113">MVNFNERDVLKNKFFTLWFNNEEKATVLTAKATSSLKTQKIPIAGQLGEPSIPIGSEGTGSLSFYKIIDDTLNKDINDCIKAGQPFKFDLIGELENKDTGGSYRVIIENCQITSFEVLNIDITSTDVVKQSYDFEYNPDDVTVE</sequence>
<dbReference type="Pfam" id="PF09393">
    <property type="entry name" value="DUF2001"/>
    <property type="match status" value="1"/>
</dbReference>
<dbReference type="SUPFAM" id="SSF69279">
    <property type="entry name" value="Phage tail proteins"/>
    <property type="match status" value="1"/>
</dbReference>
<evidence type="ECO:0008006" key="2">
    <source>
        <dbReference type="Google" id="ProtNLM"/>
    </source>
</evidence>
<dbReference type="EMBL" id="CACRTU010000024">
    <property type="protein sequence ID" value="VYU51410.1"/>
    <property type="molecule type" value="Genomic_DNA"/>
</dbReference>
<accession>A0A6N3FHK8</accession>
<gene>
    <name evidence="1" type="ORF">CBLFYP62_02581</name>
</gene>
<dbReference type="InterPro" id="IPR038628">
    <property type="entry name" value="XkdM-like_sf"/>
</dbReference>
<dbReference type="AlphaFoldDB" id="A0A6N3FHK8"/>
<protein>
    <recommendedName>
        <fullName evidence="2">Phage portal protein</fullName>
    </recommendedName>
</protein>
<dbReference type="Gene3D" id="2.30.110.40">
    <property type="entry name" value="Phage tail tube protein"/>
    <property type="match status" value="1"/>
</dbReference>
<dbReference type="RefSeq" id="WP_156736979.1">
    <property type="nucleotide sequence ID" value="NZ_CACRTU010000024.1"/>
</dbReference>
<evidence type="ECO:0000313" key="1">
    <source>
        <dbReference type="EMBL" id="VYU51410.1"/>
    </source>
</evidence>